<comment type="function">
    <text evidence="11">Allosteric enzyme that catalyzes the rate-limiting step in glycogen catabolism, the phosphorolytic cleavage of glycogen to produce glucose-1-phosphate, and plays a central role in maintaining cellular and organismal glucose homeostasis.</text>
</comment>
<feature type="region of interest" description="Disordered" evidence="12">
    <location>
        <begin position="42"/>
        <end position="63"/>
    </location>
</feature>
<comment type="similarity">
    <text evidence="3 11">Belongs to the glycogen phosphorylase family.</text>
</comment>
<feature type="compositionally biased region" description="Basic and acidic residues" evidence="12">
    <location>
        <begin position="42"/>
        <end position="54"/>
    </location>
</feature>
<dbReference type="PIRSF" id="PIRSF000460">
    <property type="entry name" value="Pprylas_GlgP"/>
    <property type="match status" value="1"/>
</dbReference>
<dbReference type="Proteomes" id="UP000240708">
    <property type="component" value="Unassembled WGS sequence"/>
</dbReference>
<evidence type="ECO:0000256" key="11">
    <source>
        <dbReference type="RuleBase" id="RU000587"/>
    </source>
</evidence>
<dbReference type="EC" id="2.4.1.1" evidence="11"/>
<protein>
    <recommendedName>
        <fullName evidence="11">Alpha-1,4 glucan phosphorylase</fullName>
        <ecNumber evidence="11">2.4.1.1</ecNumber>
    </recommendedName>
</protein>
<keyword evidence="7 10" id="KW-0663">Pyridoxal phosphate</keyword>
<dbReference type="FunFam" id="3.40.50.2000:FF:000149">
    <property type="entry name" value="Glycogen phosphorylase, muscle form"/>
    <property type="match status" value="1"/>
</dbReference>
<evidence type="ECO:0000313" key="13">
    <source>
        <dbReference type="EMBL" id="PSL07583.1"/>
    </source>
</evidence>
<dbReference type="PANTHER" id="PTHR11468:SF3">
    <property type="entry name" value="GLYCOGEN PHOSPHORYLASE, LIVER FORM"/>
    <property type="match status" value="1"/>
</dbReference>
<evidence type="ECO:0000256" key="6">
    <source>
        <dbReference type="ARBA" id="ARBA00022679"/>
    </source>
</evidence>
<accession>A0A2P8EDR0</accession>
<dbReference type="Gene3D" id="3.40.50.2000">
    <property type="entry name" value="Glycogen Phosphorylase B"/>
    <property type="match status" value="2"/>
</dbReference>
<keyword evidence="8 11" id="KW-0119">Carbohydrate metabolism</keyword>
<dbReference type="Pfam" id="PF00343">
    <property type="entry name" value="Phosphorylase"/>
    <property type="match status" value="1"/>
</dbReference>
<evidence type="ECO:0000256" key="7">
    <source>
        <dbReference type="ARBA" id="ARBA00022898"/>
    </source>
</evidence>
<dbReference type="CDD" id="cd04300">
    <property type="entry name" value="GT35_Glycogen_Phosphorylase"/>
    <property type="match status" value="1"/>
</dbReference>
<keyword evidence="14" id="KW-1185">Reference proteome</keyword>
<evidence type="ECO:0000256" key="2">
    <source>
        <dbReference type="ARBA" id="ARBA00001933"/>
    </source>
</evidence>
<dbReference type="AlphaFoldDB" id="A0A2P8EDR0"/>
<dbReference type="EMBL" id="PYGF01000001">
    <property type="protein sequence ID" value="PSL07583.1"/>
    <property type="molecule type" value="Genomic_DNA"/>
</dbReference>
<proteinExistence type="inferred from homology"/>
<comment type="function">
    <text evidence="9">Phosphorylase is an important allosteric enzyme in carbohydrate metabolism. Enzymes from different sources differ in their regulatory mechanisms and in their natural substrates. However, all known phosphorylases share catalytic and structural properties.</text>
</comment>
<sequence>MDDRAFIALYLSMRFLMPVLLFKFKPLTRHFTRTMENKNIKDTTVQKEKLEDSTPKQLSQSEDARTGLSVEALKKAIFNNLFYVQGKYPEIATRNDYYMSLAYAVRDRLLQRWVASVKQYLDGRHRIVSYLSAEYLLGPHLANNLINLGIYKEVEQATQELGINLQWLLDKEVEPGLGNGGLGRLAACYMDSLATLEVPAIGYGIRYQFGIFEQEIRNGWQVEDTDNWLRRGNPWEIARRELNYEVKLGGYVQHYIDRDGKFRSNWIPELTVKGVAYDTPILGYKVNTTNTLRLWKSEAPKSFDFQSFNSGNYNNAVNQKIVCENISKVLYPNDETVSGKILRLQQQYFFVSCSLQDMIGIHLRQGDKIEDFNVNFAIQLNDTHPAIAIAEMMRLLVDEYDLEWVDAWRVTTRTFAYTNHTLLPEALETWDLELFGSVLPRHLELIYEINRRFLDEVTIKVFGNNNKINSLSIIGEGPRKFIKMANLACAGSFAINGVAALHTDLLKSTVLKDWYALCPEKFSNKTNGVTPRRWLVLSNPKLTSLISSKIGESWIKHLEELKQLEAFADDPEFQLAWMGVKYEMKKILCNRILNKTGIKINPDSLFDVHVKRIHEYKRQHLNILHVIALYNRIKKNPDIEIVPRTFIYAGKAAPGYKMAKLIIKLINSVGEIVNNDPDVRDRLKVVFYPNYNVSNAQVIYPAADLSIQISTAGKEASGTGNMKLSMNGALTIGTLDGANVEIREVVGEENFFLFGLTAEEVAKKKKEGYNPYGYYLENEELKMAIDQIASGYFSHLDDTIFKDLVDNLLYHDPFMVLADFTSYVTCQEKAALAFQDKKSWAKMSILNTARMGKFSSDRSIREYCDDIWKVKSVSVHLDVKD</sequence>
<evidence type="ECO:0000256" key="12">
    <source>
        <dbReference type="SAM" id="MobiDB-lite"/>
    </source>
</evidence>
<dbReference type="FunFam" id="3.40.50.2000:FF:000005">
    <property type="entry name" value="Alpha-1,4 glucan phosphorylase"/>
    <property type="match status" value="1"/>
</dbReference>
<dbReference type="GO" id="GO:0005737">
    <property type="term" value="C:cytoplasm"/>
    <property type="evidence" value="ECO:0007669"/>
    <property type="project" value="TreeGrafter"/>
</dbReference>
<dbReference type="SUPFAM" id="SSF53756">
    <property type="entry name" value="UDP-Glycosyltransferase/glycogen phosphorylase"/>
    <property type="match status" value="1"/>
</dbReference>
<evidence type="ECO:0000313" key="14">
    <source>
        <dbReference type="Proteomes" id="UP000240708"/>
    </source>
</evidence>
<evidence type="ECO:0000256" key="4">
    <source>
        <dbReference type="ARBA" id="ARBA00022600"/>
    </source>
</evidence>
<comment type="catalytic activity">
    <reaction evidence="1 11">
        <text>[(1-&gt;4)-alpha-D-glucosyl](n) + phosphate = [(1-&gt;4)-alpha-D-glucosyl](n-1) + alpha-D-glucose 1-phosphate</text>
        <dbReference type="Rhea" id="RHEA:41732"/>
        <dbReference type="Rhea" id="RHEA-COMP:9584"/>
        <dbReference type="Rhea" id="RHEA-COMP:9586"/>
        <dbReference type="ChEBI" id="CHEBI:15444"/>
        <dbReference type="ChEBI" id="CHEBI:43474"/>
        <dbReference type="ChEBI" id="CHEBI:58601"/>
        <dbReference type="EC" id="2.4.1.1"/>
    </reaction>
</comment>
<name>A0A2P8EDR0_9BACT</name>
<keyword evidence="6 11" id="KW-0808">Transferase</keyword>
<organism evidence="13 14">
    <name type="scientific">Cecembia rubra</name>
    <dbReference type="NCBI Taxonomy" id="1485585"/>
    <lineage>
        <taxon>Bacteria</taxon>
        <taxon>Pseudomonadati</taxon>
        <taxon>Bacteroidota</taxon>
        <taxon>Cytophagia</taxon>
        <taxon>Cytophagales</taxon>
        <taxon>Cyclobacteriaceae</taxon>
        <taxon>Cecembia</taxon>
    </lineage>
</organism>
<evidence type="ECO:0000256" key="9">
    <source>
        <dbReference type="ARBA" id="ARBA00025174"/>
    </source>
</evidence>
<evidence type="ECO:0000256" key="10">
    <source>
        <dbReference type="PIRSR" id="PIRSR000460-1"/>
    </source>
</evidence>
<keyword evidence="4" id="KW-0321">Glycogen metabolism</keyword>
<reference evidence="13 14" key="1">
    <citation type="submission" date="2018-03" db="EMBL/GenBank/DDBJ databases">
        <title>Genomic Encyclopedia of Archaeal and Bacterial Type Strains, Phase II (KMG-II): from individual species to whole genera.</title>
        <authorList>
            <person name="Goeker M."/>
        </authorList>
    </citation>
    <scope>NUCLEOTIDE SEQUENCE [LARGE SCALE GENOMIC DNA]</scope>
    <source>
        <strain evidence="13 14">DSM 28057</strain>
    </source>
</reference>
<dbReference type="NCBIfam" id="TIGR02093">
    <property type="entry name" value="P_ylase"/>
    <property type="match status" value="1"/>
</dbReference>
<comment type="cofactor">
    <cofactor evidence="2 11">
        <name>pyridoxal 5'-phosphate</name>
        <dbReference type="ChEBI" id="CHEBI:597326"/>
    </cofactor>
</comment>
<keyword evidence="5 11" id="KW-0328">Glycosyltransferase</keyword>
<gene>
    <name evidence="13" type="ORF">CLV48_101515</name>
</gene>
<dbReference type="InterPro" id="IPR011833">
    <property type="entry name" value="Glycg_phsphrylas"/>
</dbReference>
<evidence type="ECO:0000256" key="5">
    <source>
        <dbReference type="ARBA" id="ARBA00022676"/>
    </source>
</evidence>
<evidence type="ECO:0000256" key="1">
    <source>
        <dbReference type="ARBA" id="ARBA00001275"/>
    </source>
</evidence>
<dbReference type="GO" id="GO:0005980">
    <property type="term" value="P:glycogen catabolic process"/>
    <property type="evidence" value="ECO:0007669"/>
    <property type="project" value="TreeGrafter"/>
</dbReference>
<dbReference type="PANTHER" id="PTHR11468">
    <property type="entry name" value="GLYCOGEN PHOSPHORYLASE"/>
    <property type="match status" value="1"/>
</dbReference>
<dbReference type="PROSITE" id="PS00102">
    <property type="entry name" value="PHOSPHORYLASE"/>
    <property type="match status" value="1"/>
</dbReference>
<dbReference type="InterPro" id="IPR035090">
    <property type="entry name" value="Pyridoxal_P_attach_site"/>
</dbReference>
<feature type="modified residue" description="N6-(pyridoxal phosphate)lysine" evidence="10">
    <location>
        <position position="723"/>
    </location>
</feature>
<dbReference type="GO" id="GO:0008184">
    <property type="term" value="F:glycogen phosphorylase activity"/>
    <property type="evidence" value="ECO:0007669"/>
    <property type="project" value="InterPro"/>
</dbReference>
<dbReference type="InterPro" id="IPR000811">
    <property type="entry name" value="Glyco_trans_35"/>
</dbReference>
<evidence type="ECO:0000256" key="3">
    <source>
        <dbReference type="ARBA" id="ARBA00006047"/>
    </source>
</evidence>
<evidence type="ECO:0000256" key="8">
    <source>
        <dbReference type="ARBA" id="ARBA00023277"/>
    </source>
</evidence>
<dbReference type="GO" id="GO:0030170">
    <property type="term" value="F:pyridoxal phosphate binding"/>
    <property type="evidence" value="ECO:0007669"/>
    <property type="project" value="InterPro"/>
</dbReference>
<comment type="caution">
    <text evidence="13">The sequence shown here is derived from an EMBL/GenBank/DDBJ whole genome shotgun (WGS) entry which is preliminary data.</text>
</comment>